<proteinExistence type="predicted"/>
<feature type="compositionally biased region" description="Polar residues" evidence="1">
    <location>
        <begin position="450"/>
        <end position="475"/>
    </location>
</feature>
<keyword evidence="2" id="KW-0472">Membrane</keyword>
<keyword evidence="2" id="KW-1133">Transmembrane helix</keyword>
<reference evidence="3 4" key="1">
    <citation type="submission" date="2020-08" db="EMBL/GenBank/DDBJ databases">
        <title>Sequencing the genomes of 1000 actinobacteria strains.</title>
        <authorList>
            <person name="Klenk H.-P."/>
        </authorList>
    </citation>
    <scope>NUCLEOTIDE SEQUENCE [LARGE SCALE GENOMIC DNA]</scope>
    <source>
        <strain evidence="3 4">DSM 43582</strain>
    </source>
</reference>
<evidence type="ECO:0000256" key="1">
    <source>
        <dbReference type="SAM" id="MobiDB-lite"/>
    </source>
</evidence>
<feature type="transmembrane region" description="Helical" evidence="2">
    <location>
        <begin position="198"/>
        <end position="218"/>
    </location>
</feature>
<protein>
    <submittedName>
        <fullName evidence="3">Uncharacterized protein</fullName>
    </submittedName>
</protein>
<keyword evidence="2" id="KW-0812">Transmembrane</keyword>
<feature type="transmembrane region" description="Helical" evidence="2">
    <location>
        <begin position="165"/>
        <end position="186"/>
    </location>
</feature>
<dbReference type="EMBL" id="JACHIT010000001">
    <property type="protein sequence ID" value="MBB5912934.1"/>
    <property type="molecule type" value="Genomic_DNA"/>
</dbReference>
<feature type="transmembrane region" description="Helical" evidence="2">
    <location>
        <begin position="127"/>
        <end position="145"/>
    </location>
</feature>
<evidence type="ECO:0000313" key="4">
    <source>
        <dbReference type="Proteomes" id="UP000540412"/>
    </source>
</evidence>
<dbReference type="AlphaFoldDB" id="A0A7W9UH35"/>
<feature type="compositionally biased region" description="Polar residues" evidence="1">
    <location>
        <begin position="359"/>
        <end position="386"/>
    </location>
</feature>
<evidence type="ECO:0000313" key="3">
    <source>
        <dbReference type="EMBL" id="MBB5912934.1"/>
    </source>
</evidence>
<feature type="compositionally biased region" description="Basic and acidic residues" evidence="1">
    <location>
        <begin position="387"/>
        <end position="400"/>
    </location>
</feature>
<gene>
    <name evidence="3" type="ORF">BJY24_001801</name>
</gene>
<dbReference type="RefSeq" id="WP_051161003.1">
    <property type="nucleotide sequence ID" value="NZ_JACHIT010000001.1"/>
</dbReference>
<accession>A0A7W9UH35</accession>
<evidence type="ECO:0000256" key="2">
    <source>
        <dbReference type="SAM" id="Phobius"/>
    </source>
</evidence>
<feature type="compositionally biased region" description="Basic and acidic residues" evidence="1">
    <location>
        <begin position="574"/>
        <end position="608"/>
    </location>
</feature>
<sequence>MRDDQSAGNAEISADTNPEIAALAQRVATARGKLPLQTDPALFDELSESEIAAERDLSEWIRAQRRDQRRRAVAAELAAEKRDRRVALALRRSDDADARWHRKALAARRRVSNPDARLAQLYRRAEWSSRALIGVVVLGMVWAGVNVQHNLVPSGDMSDPLYWLSYGFEAMISIPIITIMVVATTAARWGREIARGKVVFLEAALLGVTIALNAGPHLASGAPARAAEAAVAPVMVGVVIWLHAWVSARYAQLIDAIPDQSSGSHRTVSHRIVDAFATPVTPRADDASRLLSARYEYSHASDEAYSNGYPTQQAQDEIQPEPPRQTVNGQSHERNGSRPEATQQTVNGHSHEGGGNRLEPTQQAMNSHSHQQNGSHLEPTQQTVNGHSHEGNRDGLEATRRVVNGHSHGRNGSRQPEPPMHPVNGRLHQEGGGPAEPTVNGHSHEVRGESGSTARDSTESNGHAHTPGSASSIAGQTYPLPATGPADNGFPAHRNGHDVTRPAAGEHNGARDGRINGHSHPHAGPRPTHNGADSAHTSSGTEVPAQPPRPADDGTAAGPAEPPATEPDSPAELAHNEETTLRPEDHAPEPQRRNKTRPEPKATAEHPYTRRPASPPAEPEVSEPEPKPRARKEEQSGTQLALDEPTPVDVSKYRRPYAVTTPEPVVEEPDSSPSKTTHSDLVAEIDNVGVWAVAREISERRLSKLPVEQLAEILTLADESWTPAAIGATIGLPGSRILGILDAARRIRRPYVVSG</sequence>
<name>A0A7W9UH35_9NOCA</name>
<keyword evidence="4" id="KW-1185">Reference proteome</keyword>
<organism evidence="3 4">
    <name type="scientific">Nocardia transvalensis</name>
    <dbReference type="NCBI Taxonomy" id="37333"/>
    <lineage>
        <taxon>Bacteria</taxon>
        <taxon>Bacillati</taxon>
        <taxon>Actinomycetota</taxon>
        <taxon>Actinomycetes</taxon>
        <taxon>Mycobacteriales</taxon>
        <taxon>Nocardiaceae</taxon>
        <taxon>Nocardia</taxon>
    </lineage>
</organism>
<feature type="region of interest" description="Disordered" evidence="1">
    <location>
        <begin position="302"/>
        <end position="678"/>
    </location>
</feature>
<comment type="caution">
    <text evidence="3">The sequence shown here is derived from an EMBL/GenBank/DDBJ whole genome shotgun (WGS) entry which is preliminary data.</text>
</comment>
<feature type="compositionally biased region" description="Basic and acidic residues" evidence="1">
    <location>
        <begin position="624"/>
        <end position="635"/>
    </location>
</feature>
<dbReference type="Proteomes" id="UP000540412">
    <property type="component" value="Unassembled WGS sequence"/>
</dbReference>